<dbReference type="InterPro" id="IPR008767">
    <property type="entry name" value="Phage_SPP1_head-tail_adaptor"/>
</dbReference>
<organism evidence="1 2">
    <name type="scientific">Pseudomonas entomophila</name>
    <dbReference type="NCBI Taxonomy" id="312306"/>
    <lineage>
        <taxon>Bacteria</taxon>
        <taxon>Pseudomonadati</taxon>
        <taxon>Pseudomonadota</taxon>
        <taxon>Gammaproteobacteria</taxon>
        <taxon>Pseudomonadales</taxon>
        <taxon>Pseudomonadaceae</taxon>
        <taxon>Pseudomonas</taxon>
    </lineage>
</organism>
<dbReference type="Pfam" id="PF05521">
    <property type="entry name" value="Phage_HCP"/>
    <property type="match status" value="1"/>
</dbReference>
<dbReference type="NCBIfam" id="TIGR01563">
    <property type="entry name" value="gp16_SPP1"/>
    <property type="match status" value="1"/>
</dbReference>
<dbReference type="AlphaFoldDB" id="A0A3Q8U0T8"/>
<name>A0A3Q8U0T8_9PSED</name>
<protein>
    <submittedName>
        <fullName evidence="1">Head-tail adaptor protein</fullName>
    </submittedName>
</protein>
<proteinExistence type="predicted"/>
<reference evidence="1 2" key="1">
    <citation type="submission" date="2018-12" db="EMBL/GenBank/DDBJ databases">
        <authorList>
            <person name="Li S."/>
            <person name="Yang R."/>
            <person name="Chen G."/>
            <person name="Zou L."/>
            <person name="Zhang C."/>
            <person name="Chen Y."/>
            <person name="Liu Z."/>
            <person name="Li Y."/>
            <person name="Yan Y."/>
            <person name="Huang M."/>
            <person name="Chen T."/>
        </authorList>
    </citation>
    <scope>NUCLEOTIDE SEQUENCE [LARGE SCALE GENOMIC DNA]</scope>
    <source>
        <strain evidence="1 2">1257</strain>
    </source>
</reference>
<dbReference type="InterPro" id="IPR038666">
    <property type="entry name" value="SSP1_head-tail_sf"/>
</dbReference>
<dbReference type="OrthoDB" id="7064770at2"/>
<dbReference type="EMBL" id="CP034338">
    <property type="protein sequence ID" value="AZL68790.1"/>
    <property type="molecule type" value="Genomic_DNA"/>
</dbReference>
<sequence length="134" mass="14586">MASGGVRGMREPASGELIHRMEVRIRVDRPDGAGLTPEYTPVCKRWVKVEPLGTAAYTNAQQTESKATHRLYCRHIEGLSAAHEFVARGRIYRVRRPTELGGRTVWSVVEVEELGPDAPALSTGGGDDGQLGFG</sequence>
<gene>
    <name evidence="1" type="ORF">EJA05_14070</name>
</gene>
<evidence type="ECO:0000313" key="2">
    <source>
        <dbReference type="Proteomes" id="UP000268230"/>
    </source>
</evidence>
<accession>A0A3Q8U0T8</accession>
<dbReference type="KEGG" id="pory:EJA05_14070"/>
<evidence type="ECO:0000313" key="1">
    <source>
        <dbReference type="EMBL" id="AZL68790.1"/>
    </source>
</evidence>
<dbReference type="Proteomes" id="UP000268230">
    <property type="component" value="Chromosome"/>
</dbReference>
<dbReference type="Gene3D" id="2.40.10.270">
    <property type="entry name" value="Bacteriophage SPP1 head-tail adaptor protein"/>
    <property type="match status" value="1"/>
</dbReference>